<dbReference type="InterPro" id="IPR001205">
    <property type="entry name" value="RNA-dir_pol_C"/>
</dbReference>
<dbReference type="GO" id="GO:0003968">
    <property type="term" value="F:RNA-directed RNA polymerase activity"/>
    <property type="evidence" value="ECO:0007669"/>
    <property type="project" value="UniProtKB-KW"/>
</dbReference>
<dbReference type="KEGG" id="vg:40526127"/>
<dbReference type="InterPro" id="IPR043502">
    <property type="entry name" value="DNA/RNA_pol_sf"/>
</dbReference>
<evidence type="ECO:0000313" key="7">
    <source>
        <dbReference type="Proteomes" id="UP000243610"/>
    </source>
</evidence>
<accession>Q8B0U3</accession>
<proteinExistence type="predicted"/>
<keyword evidence="4" id="KW-0693">Viral RNA replication</keyword>
<dbReference type="GO" id="GO:0003723">
    <property type="term" value="F:RNA binding"/>
    <property type="evidence" value="ECO:0007669"/>
    <property type="project" value="InterPro"/>
</dbReference>
<reference evidence="6 7" key="1">
    <citation type="journal article" date="2002" name="Virus Genes">
        <title>Detection of a double-stranded RNA virus from a strain of the violet root rot fungus Helicobasidium mompa Tanaka.</title>
        <authorList>
            <person name="Osaki H."/>
            <person name="Nomura K."/>
            <person name="Iwanami T."/>
            <person name="Kanematsu S."/>
            <person name="Okabe I."/>
            <person name="Matsumoto N."/>
            <person name="Sasaki A."/>
            <person name="Ohtsu Y."/>
        </authorList>
    </citation>
    <scope>NUCLEOTIDE SEQUENCE [LARGE SCALE GENOMIC DNA]</scope>
</reference>
<dbReference type="Pfam" id="PF00680">
    <property type="entry name" value="RdRP_1"/>
    <property type="match status" value="1"/>
</dbReference>
<feature type="domain" description="RNA-directed RNA polymerase C-terminal" evidence="5">
    <location>
        <begin position="216"/>
        <end position="506"/>
    </location>
</feature>
<evidence type="ECO:0000313" key="6">
    <source>
        <dbReference type="EMBL" id="BAC23065.1"/>
    </source>
</evidence>
<evidence type="ECO:0000256" key="4">
    <source>
        <dbReference type="ARBA" id="ARBA00022953"/>
    </source>
</evidence>
<name>Q8B0U3_9VIRU</name>
<evidence type="ECO:0000256" key="2">
    <source>
        <dbReference type="ARBA" id="ARBA00022679"/>
    </source>
</evidence>
<evidence type="ECO:0000256" key="1">
    <source>
        <dbReference type="ARBA" id="ARBA00022484"/>
    </source>
</evidence>
<evidence type="ECO:0000256" key="3">
    <source>
        <dbReference type="ARBA" id="ARBA00022695"/>
    </source>
</evidence>
<dbReference type="SUPFAM" id="SSF56672">
    <property type="entry name" value="DNA/RNA polymerases"/>
    <property type="match status" value="1"/>
</dbReference>
<evidence type="ECO:0000259" key="5">
    <source>
        <dbReference type="Pfam" id="PF00680"/>
    </source>
</evidence>
<dbReference type="EMBL" id="AB025903">
    <property type="protein sequence ID" value="BAC23065.1"/>
    <property type="molecule type" value="Genomic_RNA"/>
</dbReference>
<dbReference type="GO" id="GO:0006351">
    <property type="term" value="P:DNA-templated transcription"/>
    <property type="evidence" value="ECO:0007669"/>
    <property type="project" value="InterPro"/>
</dbReference>
<sequence>MFVHTLISALTEPVQSTLSTTKAYVNRHIYEHNFQYQWTSVVSHTPARDEFQYQGYQDKVKEHLKRNLFGPDYDYIVNKFHHPVATNEDITNTFKKGDLPDHPVPRDEFYLAAVTETTRRFAPPQLIRPVHFADLRRYQWNWHPNVEEPYASNKELRSQVADAASAGLLDDARMSFGNLKNVVFHDVRTFLHRIKRNMVTSPSTLWPLINIHVKPALTHIDETKIRVVFGVSKRHVLPSAMFFWPLFFFYLKNRETSPLLWGNETILGGGLNLYMECIIPRLYFSTFVMVDWSSFDLRSLFSIIRQDIFPNWRTYFDFENGYIPTNKYRESKADPAHLEALWNWVCEACFQMPHRLPDGNVYKRLFRGIPSGLFTTQFLDSFYNMIMILTILGRMGFGISTVRIRVQGDDSLIRLIFHVPANMHAEFKRTFEVYAAYYFDSVARPEKTHITNNPNEINALGYDYPNGYPHRDWRKLLAQLLHPRSTAPRFSLLKARTCGIQYASMYTSHEVTNVCKDIYNDLDRQGIVAQDLPVQRDVILHSLSDFTIPTDHFPTMNEVTRYLRSPYQRTEADNEAYFPTKPSAALDPRAQFYFLSDH</sequence>
<keyword evidence="2" id="KW-0808">Transferase</keyword>
<keyword evidence="1 6" id="KW-0696">RNA-directed RNA polymerase</keyword>
<keyword evidence="3" id="KW-0548">Nucleotidyltransferase</keyword>
<dbReference type="Proteomes" id="UP000243610">
    <property type="component" value="Segment RNA 1"/>
</dbReference>
<dbReference type="GeneID" id="40526127"/>
<dbReference type="RefSeq" id="YP_009665969.1">
    <property type="nucleotide sequence ID" value="NC_043392.1"/>
</dbReference>
<keyword evidence="7" id="KW-1185">Reference proteome</keyword>
<organism evidence="6 7">
    <name type="scientific">Helicobasidium mompa dsRNA mycovirus</name>
    <dbReference type="NCBI Taxonomy" id="91913"/>
    <lineage>
        <taxon>Viruses</taxon>
        <taxon>Riboviria</taxon>
        <taxon>Orthornavirae</taxon>
        <taxon>Pisuviricota</taxon>
        <taxon>Duplopiviricetes</taxon>
        <taxon>Durnavirales</taxon>
        <taxon>Partitiviridae</taxon>
        <taxon>Alphapartitivirus</taxon>
        <taxon>Alphapartitivirus helicobasidii</taxon>
        <taxon>Helicobasidium mompa partitivirus V70</taxon>
    </lineage>
</organism>
<protein>
    <submittedName>
        <fullName evidence="6">RNA-dependent RNA polymerase</fullName>
    </submittedName>
</protein>